<dbReference type="GO" id="GO:0005634">
    <property type="term" value="C:nucleus"/>
    <property type="evidence" value="ECO:0007669"/>
    <property type="project" value="UniProtKB-SubCell"/>
</dbReference>
<name>A0AAV5SBN0_9BILA</name>
<proteinExistence type="predicted"/>
<comment type="function">
    <text evidence="1">S-adenosyl-L-methionine-dependent methyltransferase that mediates RNA cap1 2'-O-ribose methylation to the 5'-cap structure of RNAs. Methylates the ribose of the first nucleotide of a m(7)GpppG-capped mRNA to produce m(7)GpppNmp (cap1).</text>
</comment>
<gene>
    <name evidence="3" type="ORF">PENTCL1PPCAC_2252</name>
</gene>
<evidence type="ECO:0000313" key="4">
    <source>
        <dbReference type="Proteomes" id="UP001432027"/>
    </source>
</evidence>
<dbReference type="Proteomes" id="UP001432027">
    <property type="component" value="Unassembled WGS sequence"/>
</dbReference>
<keyword evidence="4" id="KW-1185">Reference proteome</keyword>
<dbReference type="GO" id="GO:0006370">
    <property type="term" value="P:7-methylguanosine mRNA capping"/>
    <property type="evidence" value="ECO:0007669"/>
    <property type="project" value="UniProtKB-UniRule"/>
</dbReference>
<dbReference type="InterPro" id="IPR002877">
    <property type="entry name" value="RNA_MeTrfase_FtsJ_dom"/>
</dbReference>
<dbReference type="Gene3D" id="3.40.50.12760">
    <property type="match status" value="1"/>
</dbReference>
<keyword evidence="1" id="KW-0808">Transferase</keyword>
<dbReference type="InterPro" id="IPR050851">
    <property type="entry name" value="mRNA_Cap_2O-Ribose_MeTrfase"/>
</dbReference>
<dbReference type="GO" id="GO:0003676">
    <property type="term" value="F:nucleic acid binding"/>
    <property type="evidence" value="ECO:0007669"/>
    <property type="project" value="UniProtKB-UniRule"/>
</dbReference>
<keyword evidence="1" id="KW-0489">Methyltransferase</keyword>
<keyword evidence="1" id="KW-0507">mRNA processing</keyword>
<dbReference type="PANTHER" id="PTHR16121:SF0">
    <property type="entry name" value="CAP-SPECIFIC MRNA (NUCLEOSIDE-2'-O-)-METHYLTRANSFERASE 1"/>
    <property type="match status" value="1"/>
</dbReference>
<evidence type="ECO:0000259" key="2">
    <source>
        <dbReference type="Pfam" id="PF01728"/>
    </source>
</evidence>
<keyword evidence="1" id="KW-0539">Nucleus</keyword>
<comment type="caution">
    <text evidence="3">The sequence shown here is derived from an EMBL/GenBank/DDBJ whole genome shotgun (WGS) entry which is preliminary data.</text>
</comment>
<keyword evidence="1" id="KW-0949">S-adenosyl-L-methionine</keyword>
<dbReference type="AlphaFoldDB" id="A0AAV5SBN0"/>
<dbReference type="SUPFAM" id="SSF53335">
    <property type="entry name" value="S-adenosyl-L-methionine-dependent methyltransferases"/>
    <property type="match status" value="1"/>
</dbReference>
<evidence type="ECO:0000313" key="3">
    <source>
        <dbReference type="EMBL" id="GMS80077.1"/>
    </source>
</evidence>
<accession>A0AAV5SBN0</accession>
<sequence>MEESQSEIELSPLWLIANKESRERVVEALEKDQWRPQLERTKSETSLAEERLWCDPEIFEKLMEMKKDISSYDVSDMEKVRKRSNPHEPLLENRLMIGRYSILLASIDRVTNFLLTSENVDDAVTKRPLDTRPYGKNINRESEMFYFAESQTLPIPFASQYIWLRKGFYNAKCFSLQLSPSSPLSALVSQSFLDTVKRVGHKKTEDQDEICNPYEPSLREVFMELIERGTHGKGVDLYAGFTCNMSPFHDNVLDGGDGQVKENEGTSHMVTHSVKEILFRDSYVAQLLYATRVVKEGGRAILHFLDTNTSLSMAVIYLTHIIFHRVSIYKPNMSRPFNSERFLICDGLRSREAKVVRKYIEESLQIMRREDSLIRLIPDKVMDEDRNFLDYARNANDKLAERQYRFLESFHRMLDDEQRVNLHQKECLETCLPYYLIPYATQDEMKNLYLEMKRRTSMDILSFWSPDGIKPQDFLRSLSSFNLKMSPELLKKKTESKTSLLLSPCADLISTLIVATNNGLDFWSGSCNEWIGLSRLTTILPTDSILLGDVIETPSRRTLVVRILDVGVIFGDDISSLPFKKRLQAAEKLVEGTRKDGARQDVIFSVAHYQKIDQGWKPTSIRDKVVENEIYFMKKRIRIVEESNVSFYNMAYGEKVWDI</sequence>
<comment type="catalytic activity">
    <reaction evidence="1">
        <text>a 5'-end (N(7)-methyl 5'-triphosphoguanosine)-ribonucleoside in mRNA + S-adenosyl-L-methionine = a 5'-end (N(7)-methyl 5'-triphosphoguanosine)-(2'-O-methyl-ribonucleoside) in mRNA + S-adenosyl-L-homocysteine + H(+)</text>
        <dbReference type="Rhea" id="RHEA:67020"/>
        <dbReference type="Rhea" id="RHEA-COMP:17167"/>
        <dbReference type="Rhea" id="RHEA-COMP:17168"/>
        <dbReference type="ChEBI" id="CHEBI:15378"/>
        <dbReference type="ChEBI" id="CHEBI:57856"/>
        <dbReference type="ChEBI" id="CHEBI:59789"/>
        <dbReference type="ChEBI" id="CHEBI:156461"/>
        <dbReference type="ChEBI" id="CHEBI:167609"/>
        <dbReference type="EC" id="2.1.1.57"/>
    </reaction>
</comment>
<keyword evidence="1" id="KW-0506">mRNA capping</keyword>
<comment type="subcellular location">
    <subcellularLocation>
        <location evidence="1">Nucleus</location>
    </subcellularLocation>
</comment>
<protein>
    <recommendedName>
        <fullName evidence="1">Cap-specific mRNA (nucleoside-2'-O-)-methyltransferase 1</fullName>
        <ecNumber evidence="1">2.1.1.57</ecNumber>
    </recommendedName>
    <alternativeName>
        <fullName evidence="1">Cap1 2'O-ribose methyltransferase 1</fullName>
    </alternativeName>
</protein>
<reference evidence="3" key="1">
    <citation type="submission" date="2023-10" db="EMBL/GenBank/DDBJ databases">
        <title>Genome assembly of Pristionchus species.</title>
        <authorList>
            <person name="Yoshida K."/>
            <person name="Sommer R.J."/>
        </authorList>
    </citation>
    <scope>NUCLEOTIDE SEQUENCE</scope>
    <source>
        <strain evidence="3">RS0144</strain>
    </source>
</reference>
<feature type="domain" description="Ribosomal RNA methyltransferase FtsJ" evidence="2">
    <location>
        <begin position="281"/>
        <end position="347"/>
    </location>
</feature>
<dbReference type="EMBL" id="BTSX01000001">
    <property type="protein sequence ID" value="GMS80077.1"/>
    <property type="molecule type" value="Genomic_DNA"/>
</dbReference>
<dbReference type="Pfam" id="PF01728">
    <property type="entry name" value="FtsJ"/>
    <property type="match status" value="1"/>
</dbReference>
<dbReference type="InterPro" id="IPR029063">
    <property type="entry name" value="SAM-dependent_MTases_sf"/>
</dbReference>
<organism evidence="3 4">
    <name type="scientific">Pristionchus entomophagus</name>
    <dbReference type="NCBI Taxonomy" id="358040"/>
    <lineage>
        <taxon>Eukaryota</taxon>
        <taxon>Metazoa</taxon>
        <taxon>Ecdysozoa</taxon>
        <taxon>Nematoda</taxon>
        <taxon>Chromadorea</taxon>
        <taxon>Rhabditida</taxon>
        <taxon>Rhabditina</taxon>
        <taxon>Diplogasteromorpha</taxon>
        <taxon>Diplogasteroidea</taxon>
        <taxon>Neodiplogasteridae</taxon>
        <taxon>Pristionchus</taxon>
    </lineage>
</organism>
<evidence type="ECO:0000256" key="1">
    <source>
        <dbReference type="RuleBase" id="RU368012"/>
    </source>
</evidence>
<dbReference type="PANTHER" id="PTHR16121">
    <property type="entry name" value="CAP-SPECIFIC MRNA (NUCLEOSIDE-2'-O-)-METHYLTRANSFERASE 1-RELATED"/>
    <property type="match status" value="1"/>
</dbReference>
<dbReference type="GO" id="GO:0016556">
    <property type="term" value="P:mRNA modification"/>
    <property type="evidence" value="ECO:0007669"/>
    <property type="project" value="UniProtKB-UniRule"/>
</dbReference>
<dbReference type="GO" id="GO:0005737">
    <property type="term" value="C:cytoplasm"/>
    <property type="evidence" value="ECO:0007669"/>
    <property type="project" value="TreeGrafter"/>
</dbReference>
<dbReference type="GO" id="GO:0004483">
    <property type="term" value="F:methyltransferase cap1 activity"/>
    <property type="evidence" value="ECO:0007669"/>
    <property type="project" value="UniProtKB-UniRule"/>
</dbReference>
<dbReference type="GO" id="GO:0032259">
    <property type="term" value="P:methylation"/>
    <property type="evidence" value="ECO:0007669"/>
    <property type="project" value="UniProtKB-KW"/>
</dbReference>
<dbReference type="EC" id="2.1.1.57" evidence="1"/>